<evidence type="ECO:0000313" key="3">
    <source>
        <dbReference type="Proteomes" id="UP000295511"/>
    </source>
</evidence>
<proteinExistence type="predicted"/>
<feature type="region of interest" description="Disordered" evidence="1">
    <location>
        <begin position="1"/>
        <end position="31"/>
    </location>
</feature>
<keyword evidence="3" id="KW-1185">Reference proteome</keyword>
<dbReference type="OrthoDB" id="4732434at2"/>
<dbReference type="InterPro" id="IPR025242">
    <property type="entry name" value="DUF4193"/>
</dbReference>
<dbReference type="AlphaFoldDB" id="A0A4R5L0K9"/>
<organism evidence="2 3">
    <name type="scientific">Arthrobacter terricola</name>
    <dbReference type="NCBI Taxonomy" id="2547396"/>
    <lineage>
        <taxon>Bacteria</taxon>
        <taxon>Bacillati</taxon>
        <taxon>Actinomycetota</taxon>
        <taxon>Actinomycetes</taxon>
        <taxon>Micrococcales</taxon>
        <taxon>Micrococcaceae</taxon>
        <taxon>Arthrobacter</taxon>
    </lineage>
</organism>
<dbReference type="Proteomes" id="UP000295511">
    <property type="component" value="Unassembled WGS sequence"/>
</dbReference>
<feature type="compositionally biased region" description="Basic and acidic residues" evidence="1">
    <location>
        <begin position="1"/>
        <end position="16"/>
    </location>
</feature>
<dbReference type="EMBL" id="SMRU01000002">
    <property type="protein sequence ID" value="TDG01483.1"/>
    <property type="molecule type" value="Genomic_DNA"/>
</dbReference>
<comment type="caution">
    <text evidence="2">The sequence shown here is derived from an EMBL/GenBank/DDBJ whole genome shotgun (WGS) entry which is preliminary data.</text>
</comment>
<accession>A0A4R5L0K9</accession>
<sequence>MATDYDELRTEVKESQNDSLEALKSANAPDPHSVVRELDVADEDDSVGVPGGEFIAEELVVQVVPQRKDEFTCYSCFLVHHRSQMAREEDGHAYCIECEG</sequence>
<evidence type="ECO:0000313" key="2">
    <source>
        <dbReference type="EMBL" id="TDG01483.1"/>
    </source>
</evidence>
<reference evidence="2 3" key="1">
    <citation type="submission" date="2019-03" db="EMBL/GenBank/DDBJ databases">
        <title>Whole genome sequence of Arthrobacter sp JH1-1.</title>
        <authorList>
            <person name="Trinh H.N."/>
        </authorList>
    </citation>
    <scope>NUCLEOTIDE SEQUENCE [LARGE SCALE GENOMIC DNA]</scope>
    <source>
        <strain evidence="2 3">JH1-1</strain>
    </source>
</reference>
<name>A0A4R5L0K9_9MICC</name>
<protein>
    <submittedName>
        <fullName evidence="2">DUF4193 domain-containing protein</fullName>
    </submittedName>
</protein>
<evidence type="ECO:0000256" key="1">
    <source>
        <dbReference type="SAM" id="MobiDB-lite"/>
    </source>
</evidence>
<dbReference type="Pfam" id="PF13834">
    <property type="entry name" value="DUF4193"/>
    <property type="match status" value="1"/>
</dbReference>
<dbReference type="RefSeq" id="WP_133202741.1">
    <property type="nucleotide sequence ID" value="NZ_SMRU01000002.1"/>
</dbReference>
<gene>
    <name evidence="2" type="ORF">E1809_02445</name>
</gene>